<proteinExistence type="predicted"/>
<name>A0A2A5T262_9GAMM</name>
<feature type="domain" description="Transposase DDE" evidence="1">
    <location>
        <begin position="27"/>
        <end position="61"/>
    </location>
</feature>
<comment type="caution">
    <text evidence="2">The sequence shown here is derived from an EMBL/GenBank/DDBJ whole genome shotgun (WGS) entry which is preliminary data.</text>
</comment>
<dbReference type="EMBL" id="NBYY01000023">
    <property type="protein sequence ID" value="PCS22257.1"/>
    <property type="molecule type" value="Genomic_DNA"/>
</dbReference>
<dbReference type="RefSeq" id="WP_150148160.1">
    <property type="nucleotide sequence ID" value="NZ_CAWPEH010000037.1"/>
</dbReference>
<gene>
    <name evidence="2" type="ORF">BTN49_2150</name>
</gene>
<dbReference type="InterPro" id="IPR025668">
    <property type="entry name" value="Tnp_DDE_dom"/>
</dbReference>
<accession>A0A2A5T262</accession>
<evidence type="ECO:0000313" key="3">
    <source>
        <dbReference type="Proteomes" id="UP000219020"/>
    </source>
</evidence>
<dbReference type="Pfam" id="PF13612">
    <property type="entry name" value="DDE_Tnp_1_3"/>
    <property type="match status" value="1"/>
</dbReference>
<protein>
    <submittedName>
        <fullName evidence="2">Mobile element protein</fullName>
    </submittedName>
</protein>
<evidence type="ECO:0000259" key="1">
    <source>
        <dbReference type="Pfam" id="PF13612"/>
    </source>
</evidence>
<reference evidence="3" key="1">
    <citation type="submission" date="2017-04" db="EMBL/GenBank/DDBJ databases">
        <title>Genome evolution of the luminous symbionts of deep sea anglerfish.</title>
        <authorList>
            <person name="Hendry T.A."/>
        </authorList>
    </citation>
    <scope>NUCLEOTIDE SEQUENCE [LARGE SCALE GENOMIC DNA]</scope>
</reference>
<dbReference type="AlphaFoldDB" id="A0A2A5T262"/>
<dbReference type="Proteomes" id="UP000219020">
    <property type="component" value="Unassembled WGS sequence"/>
</dbReference>
<organism evidence="2 3">
    <name type="scientific">Candidatus Enterovibrio escicola</name>
    <dbReference type="NCBI Taxonomy" id="1927127"/>
    <lineage>
        <taxon>Bacteria</taxon>
        <taxon>Pseudomonadati</taxon>
        <taxon>Pseudomonadota</taxon>
        <taxon>Gammaproteobacteria</taxon>
        <taxon>Vibrionales</taxon>
        <taxon>Vibrionaceae</taxon>
        <taxon>Enterovibrio</taxon>
    </lineage>
</organism>
<keyword evidence="3" id="KW-1185">Reference proteome</keyword>
<evidence type="ECO:0000313" key="2">
    <source>
        <dbReference type="EMBL" id="PCS22257.1"/>
    </source>
</evidence>
<sequence length="69" mass="8074">MVSYMRMLKVMQSTLVSLCSYLIHHQAKLTSIGFINSTKLQVCYNLRIPRYRMFEGVAKRGLYQKSRAL</sequence>